<evidence type="ECO:0008006" key="4">
    <source>
        <dbReference type="Google" id="ProtNLM"/>
    </source>
</evidence>
<feature type="transmembrane region" description="Helical" evidence="1">
    <location>
        <begin position="25"/>
        <end position="47"/>
    </location>
</feature>
<proteinExistence type="predicted"/>
<keyword evidence="1" id="KW-0472">Membrane</keyword>
<reference evidence="2" key="1">
    <citation type="submission" date="2023-10" db="EMBL/GenBank/DDBJ databases">
        <title>Genome assembly of Pristionchus species.</title>
        <authorList>
            <person name="Yoshida K."/>
            <person name="Sommer R.J."/>
        </authorList>
    </citation>
    <scope>NUCLEOTIDE SEQUENCE</scope>
    <source>
        <strain evidence="2">RS5133</strain>
    </source>
</reference>
<evidence type="ECO:0000313" key="3">
    <source>
        <dbReference type="Proteomes" id="UP001432322"/>
    </source>
</evidence>
<evidence type="ECO:0000313" key="2">
    <source>
        <dbReference type="EMBL" id="GMT14073.1"/>
    </source>
</evidence>
<organism evidence="2 3">
    <name type="scientific">Pristionchus fissidentatus</name>
    <dbReference type="NCBI Taxonomy" id="1538716"/>
    <lineage>
        <taxon>Eukaryota</taxon>
        <taxon>Metazoa</taxon>
        <taxon>Ecdysozoa</taxon>
        <taxon>Nematoda</taxon>
        <taxon>Chromadorea</taxon>
        <taxon>Rhabditida</taxon>
        <taxon>Rhabditina</taxon>
        <taxon>Diplogasteromorpha</taxon>
        <taxon>Diplogasteroidea</taxon>
        <taxon>Neodiplogasteridae</taxon>
        <taxon>Pristionchus</taxon>
    </lineage>
</organism>
<name>A0AAV5V4M1_9BILA</name>
<feature type="transmembrane region" description="Helical" evidence="1">
    <location>
        <begin position="59"/>
        <end position="82"/>
    </location>
</feature>
<dbReference type="AlphaFoldDB" id="A0AAV5V4M1"/>
<keyword evidence="3" id="KW-1185">Reference proteome</keyword>
<dbReference type="Proteomes" id="UP001432322">
    <property type="component" value="Unassembled WGS sequence"/>
</dbReference>
<gene>
    <name evidence="2" type="ORF">PFISCL1PPCAC_5370</name>
</gene>
<protein>
    <recommendedName>
        <fullName evidence="4">G protein-coupled receptor</fullName>
    </recommendedName>
</protein>
<keyword evidence="1" id="KW-0812">Transmembrane</keyword>
<keyword evidence="1" id="KW-1133">Transmembrane helix</keyword>
<comment type="caution">
    <text evidence="2">The sequence shown here is derived from an EMBL/GenBank/DDBJ whole genome shotgun (WGS) entry which is preliminary data.</text>
</comment>
<sequence length="105" mass="11885">MECLFTVILCFAVWRENKYLLLASGGYVAIRLAFVWISVIALIGIFLSEFLKSGTVKSSLIPVATFMLPYGLYQFFVAKILYNLLHFIVRKTEAGLPVAYRAVKQ</sequence>
<evidence type="ECO:0000256" key="1">
    <source>
        <dbReference type="SAM" id="Phobius"/>
    </source>
</evidence>
<accession>A0AAV5V4M1</accession>
<dbReference type="EMBL" id="BTSY01000002">
    <property type="protein sequence ID" value="GMT14073.1"/>
    <property type="molecule type" value="Genomic_DNA"/>
</dbReference>